<proteinExistence type="predicted"/>
<dbReference type="SUPFAM" id="SSF51905">
    <property type="entry name" value="FAD/NAD(P)-binding domain"/>
    <property type="match status" value="1"/>
</dbReference>
<dbReference type="AlphaFoldDB" id="A0A8H5FN93"/>
<dbReference type="Proteomes" id="UP000559256">
    <property type="component" value="Unassembled WGS sequence"/>
</dbReference>
<evidence type="ECO:0000313" key="1">
    <source>
        <dbReference type="EMBL" id="KAF5343450.1"/>
    </source>
</evidence>
<protein>
    <submittedName>
        <fullName evidence="1">Uncharacterized protein</fullName>
    </submittedName>
</protein>
<dbReference type="InterPro" id="IPR036188">
    <property type="entry name" value="FAD/NAD-bd_sf"/>
</dbReference>
<keyword evidence="2" id="KW-1185">Reference proteome</keyword>
<name>A0A8H5FN93_9AGAR</name>
<dbReference type="EMBL" id="JAACJM010000140">
    <property type="protein sequence ID" value="KAF5343450.1"/>
    <property type="molecule type" value="Genomic_DNA"/>
</dbReference>
<dbReference type="Gene3D" id="3.50.50.60">
    <property type="entry name" value="FAD/NAD(P)-binding domain"/>
    <property type="match status" value="1"/>
</dbReference>
<comment type="caution">
    <text evidence="1">The sequence shown here is derived from an EMBL/GenBank/DDBJ whole genome shotgun (WGS) entry which is preliminary data.</text>
</comment>
<sequence>MSFLIPFPLPALLVEKSAVWCGLLVVGFATACVALRPGHMRKKRFWRTELAYLDTPNDSPLLGTVVISGGSISGILAARMCSQRFEKVILVDPEFRKVDQGPSKSRIMQYHSCHGFPNAFTEGICELWPGFLEKLKQRGGMADFKVHYNGVYVPAPDSLPITVNIRRSKLDPLLQSLLLEHYSDSDPSKLIIMDGTVQMIMQSPENQSIESVTVRMLDGSAVQLDNIDLFIDCTGNTQTGKKWLRLGPWLRYPMPQCLSYDPNMTYVTVTFSVSEELEEKLPVPGGYNSTTWFYTFRPHHEWCNAGFLLTKMDNNTVQFCCGSWGPYELPRAPDQLESFVRSVKGRDPVPDWVPTMVGILASQGKPEFERVRIPKCKYVQYHLMKKLPQNFVAMGDSVLQLNPLYGQGSLMAMLGVVTLNTMLLECKNRKLTPSFSREYFKTLAGRQAGLWTATKAVDYGFKTTTPVAGEKLSNGKIIRWFTDKLEAASETDRHIVSLVWQVRQQLLPENTLAQPAFLVRLFWVLFLQKMKED</sequence>
<gene>
    <name evidence="1" type="ORF">D9758_011827</name>
</gene>
<evidence type="ECO:0000313" key="2">
    <source>
        <dbReference type="Proteomes" id="UP000559256"/>
    </source>
</evidence>
<accession>A0A8H5FN93</accession>
<dbReference type="OrthoDB" id="10051892at2759"/>
<organism evidence="1 2">
    <name type="scientific">Tetrapyrgos nigripes</name>
    <dbReference type="NCBI Taxonomy" id="182062"/>
    <lineage>
        <taxon>Eukaryota</taxon>
        <taxon>Fungi</taxon>
        <taxon>Dikarya</taxon>
        <taxon>Basidiomycota</taxon>
        <taxon>Agaricomycotina</taxon>
        <taxon>Agaricomycetes</taxon>
        <taxon>Agaricomycetidae</taxon>
        <taxon>Agaricales</taxon>
        <taxon>Marasmiineae</taxon>
        <taxon>Marasmiaceae</taxon>
        <taxon>Tetrapyrgos</taxon>
    </lineage>
</organism>
<reference evidence="1 2" key="1">
    <citation type="journal article" date="2020" name="ISME J.">
        <title>Uncovering the hidden diversity of litter-decomposition mechanisms in mushroom-forming fungi.</title>
        <authorList>
            <person name="Floudas D."/>
            <person name="Bentzer J."/>
            <person name="Ahren D."/>
            <person name="Johansson T."/>
            <person name="Persson P."/>
            <person name="Tunlid A."/>
        </authorList>
    </citation>
    <scope>NUCLEOTIDE SEQUENCE [LARGE SCALE GENOMIC DNA]</scope>
    <source>
        <strain evidence="1 2">CBS 291.85</strain>
    </source>
</reference>